<reference evidence="2 3" key="1">
    <citation type="submission" date="2016-11" db="EMBL/GenBank/DDBJ databases">
        <title>The macronuclear genome of Stentor coeruleus: a giant cell with tiny introns.</title>
        <authorList>
            <person name="Slabodnick M."/>
            <person name="Ruby J.G."/>
            <person name="Reiff S.B."/>
            <person name="Swart E.C."/>
            <person name="Gosai S."/>
            <person name="Prabakaran S."/>
            <person name="Witkowska E."/>
            <person name="Larue G.E."/>
            <person name="Fisher S."/>
            <person name="Freeman R.M."/>
            <person name="Gunawardena J."/>
            <person name="Chu W."/>
            <person name="Stover N.A."/>
            <person name="Gregory B.D."/>
            <person name="Nowacki M."/>
            <person name="Derisi J."/>
            <person name="Roy S.W."/>
            <person name="Marshall W.F."/>
            <person name="Sood P."/>
        </authorList>
    </citation>
    <scope>NUCLEOTIDE SEQUENCE [LARGE SCALE GENOMIC DNA]</scope>
    <source>
        <strain evidence="2">WM001</strain>
    </source>
</reference>
<keyword evidence="3" id="KW-1185">Reference proteome</keyword>
<name>A0A1R2CFC3_9CILI</name>
<organism evidence="2 3">
    <name type="scientific">Stentor coeruleus</name>
    <dbReference type="NCBI Taxonomy" id="5963"/>
    <lineage>
        <taxon>Eukaryota</taxon>
        <taxon>Sar</taxon>
        <taxon>Alveolata</taxon>
        <taxon>Ciliophora</taxon>
        <taxon>Postciliodesmatophora</taxon>
        <taxon>Heterotrichea</taxon>
        <taxon>Heterotrichida</taxon>
        <taxon>Stentoridae</taxon>
        <taxon>Stentor</taxon>
    </lineage>
</organism>
<dbReference type="AlphaFoldDB" id="A0A1R2CFC3"/>
<sequence length="75" mass="8380">MSKIFKAIFFCCNTTEETKEVIEHIEKKSEFKKTSDKASANVEDKSPHRAHSEENPEINKDLDSSESCSISSGGN</sequence>
<comment type="caution">
    <text evidence="2">The sequence shown here is derived from an EMBL/GenBank/DDBJ whole genome shotgun (WGS) entry which is preliminary data.</text>
</comment>
<dbReference type="Proteomes" id="UP000187209">
    <property type="component" value="Unassembled WGS sequence"/>
</dbReference>
<feature type="compositionally biased region" description="Basic and acidic residues" evidence="1">
    <location>
        <begin position="29"/>
        <end position="63"/>
    </location>
</feature>
<protein>
    <submittedName>
        <fullName evidence="2">Uncharacterized protein</fullName>
    </submittedName>
</protein>
<dbReference type="EMBL" id="MPUH01000171">
    <property type="protein sequence ID" value="OMJ87665.1"/>
    <property type="molecule type" value="Genomic_DNA"/>
</dbReference>
<evidence type="ECO:0000313" key="2">
    <source>
        <dbReference type="EMBL" id="OMJ87665.1"/>
    </source>
</evidence>
<proteinExistence type="predicted"/>
<gene>
    <name evidence="2" type="ORF">SteCoe_10591</name>
</gene>
<evidence type="ECO:0000313" key="3">
    <source>
        <dbReference type="Proteomes" id="UP000187209"/>
    </source>
</evidence>
<accession>A0A1R2CFC3</accession>
<feature type="compositionally biased region" description="Low complexity" evidence="1">
    <location>
        <begin position="65"/>
        <end position="75"/>
    </location>
</feature>
<evidence type="ECO:0000256" key="1">
    <source>
        <dbReference type="SAM" id="MobiDB-lite"/>
    </source>
</evidence>
<feature type="region of interest" description="Disordered" evidence="1">
    <location>
        <begin position="29"/>
        <end position="75"/>
    </location>
</feature>